<reference evidence="1 2" key="1">
    <citation type="submission" date="2019-02" db="EMBL/GenBank/DDBJ databases">
        <authorList>
            <person name="Ayuk M.A."/>
            <person name="Robinson C.J."/>
            <person name="Anderson W.A."/>
            <person name="Ullah H."/>
            <person name="Gugssa A."/>
            <person name="Somiranjan G."/>
            <person name="Allen A."/>
            <person name="Moore M."/>
            <person name="Adams B.N."/>
            <person name="Alsaadi H.M."/>
            <person name="Charles G.L."/>
            <person name="Jackson N.C."/>
            <person name="Mohit N."/>
            <person name="Morton-Lane B."/>
            <person name="Norris L.J."/>
            <person name="Nwozo E.O."/>
            <person name="Prosper P.L."/>
            <person name="Rankin N.A."/>
            <person name="Richardson K.M."/>
            <person name="Robinson D.M."/>
            <person name="Salters D.J."/>
            <person name="Savage M.A."/>
            <person name="Solomon S.M."/>
            <person name="Williams L.R."/>
            <person name="Lam C.Q."/>
            <person name="Garlena R.A."/>
            <person name="Russell D.A."/>
            <person name="Pope W.H."/>
            <person name="Jacobs-Sera D."/>
            <person name="Hatfull G.F."/>
        </authorList>
    </citation>
    <scope>NUCLEOTIDE SEQUENCE [LARGE SCALE GENOMIC DNA]</scope>
</reference>
<accession>A0A481W6H7</accession>
<protein>
    <submittedName>
        <fullName evidence="1">Uncharacterized protein</fullName>
    </submittedName>
</protein>
<evidence type="ECO:0000313" key="2">
    <source>
        <dbReference type="Proteomes" id="UP000293414"/>
    </source>
</evidence>
<dbReference type="EMBL" id="MK559427">
    <property type="protein sequence ID" value="QBJ04768.1"/>
    <property type="molecule type" value="Genomic_DNA"/>
</dbReference>
<name>A0A481W6H7_9CAUD</name>
<organism evidence="1 2">
    <name type="scientific">Mycobacterium phage Delton</name>
    <dbReference type="NCBI Taxonomy" id="2530186"/>
    <lineage>
        <taxon>Viruses</taxon>
        <taxon>Duplodnaviria</taxon>
        <taxon>Heunggongvirae</taxon>
        <taxon>Uroviricota</taxon>
        <taxon>Caudoviricetes</taxon>
        <taxon>Dclasvirinae</taxon>
        <taxon>Plotvirus</taxon>
        <taxon>Plotvirus plot</taxon>
    </lineage>
</organism>
<gene>
    <name evidence="1" type="primary">53</name>
    <name evidence="1" type="ORF">SEA_DELTON_53</name>
</gene>
<evidence type="ECO:0000313" key="1">
    <source>
        <dbReference type="EMBL" id="QBJ04768.1"/>
    </source>
</evidence>
<proteinExistence type="predicted"/>
<sequence length="87" mass="9692">MSKFKVGDRARVIKVIDIDSDDRNATTDPVEAAKLNGGYGPSIGDIVEIVEVYPTKGVYEYNAKWVDTEGYEDEDFGFLGEELELVK</sequence>
<dbReference type="Proteomes" id="UP000293414">
    <property type="component" value="Segment"/>
</dbReference>